<dbReference type="GO" id="GO:0006364">
    <property type="term" value="P:rRNA processing"/>
    <property type="evidence" value="ECO:0007669"/>
    <property type="project" value="TreeGrafter"/>
</dbReference>
<name>A0A5D2F708_GOSDA</name>
<dbReference type="PANTHER" id="PTHR34105:SF1">
    <property type="entry name" value="PROLINE-, GLUTAMIC ACID- AND LEUCINE-RICH PROTEIN 1"/>
    <property type="match status" value="1"/>
</dbReference>
<dbReference type="Pfam" id="PF08167">
    <property type="entry name" value="RIX1"/>
    <property type="match status" value="1"/>
</dbReference>
<evidence type="ECO:0000259" key="4">
    <source>
        <dbReference type="Pfam" id="PF08167"/>
    </source>
</evidence>
<dbReference type="InterPro" id="IPR012583">
    <property type="entry name" value="RIX1_N"/>
</dbReference>
<dbReference type="Proteomes" id="UP000323506">
    <property type="component" value="Chromosome A09"/>
</dbReference>
<keyword evidence="6" id="KW-1185">Reference proteome</keyword>
<feature type="domain" description="Pre-rRNA-processing protein RIX1 N-terminal" evidence="4">
    <location>
        <begin position="33"/>
        <end position="176"/>
    </location>
</feature>
<comment type="subcellular location">
    <subcellularLocation>
        <location evidence="1">Nucleus</location>
    </subcellularLocation>
</comment>
<dbReference type="AlphaFoldDB" id="A0A5D2F708"/>
<gene>
    <name evidence="5" type="ORF">ES288_A09G023300v1</name>
</gene>
<dbReference type="EMBL" id="CM017696">
    <property type="protein sequence ID" value="TYH01013.1"/>
    <property type="molecule type" value="Genomic_DNA"/>
</dbReference>
<comment type="similarity">
    <text evidence="2">Belongs to the RIX1/PELP1 family.</text>
</comment>
<accession>A0A5D2F708</accession>
<dbReference type="PANTHER" id="PTHR34105">
    <property type="entry name" value="PROLINE-, GLUTAMIC ACID- AND LEUCINE-RICH PROTEIN 1"/>
    <property type="match status" value="1"/>
</dbReference>
<reference evidence="5 6" key="1">
    <citation type="submission" date="2019-06" db="EMBL/GenBank/DDBJ databases">
        <title>WGS assembly of Gossypium darwinii.</title>
        <authorList>
            <person name="Chen Z.J."/>
            <person name="Sreedasyam A."/>
            <person name="Ando A."/>
            <person name="Song Q."/>
            <person name="De L."/>
            <person name="Hulse-Kemp A."/>
            <person name="Ding M."/>
            <person name="Ye W."/>
            <person name="Kirkbride R."/>
            <person name="Jenkins J."/>
            <person name="Plott C."/>
            <person name="Lovell J."/>
            <person name="Lin Y.-M."/>
            <person name="Vaughn R."/>
            <person name="Liu B."/>
            <person name="Li W."/>
            <person name="Simpson S."/>
            <person name="Scheffler B."/>
            <person name="Saski C."/>
            <person name="Grover C."/>
            <person name="Hu G."/>
            <person name="Conover J."/>
            <person name="Carlson J."/>
            <person name="Shu S."/>
            <person name="Boston L."/>
            <person name="Williams M."/>
            <person name="Peterson D."/>
            <person name="Mcgee K."/>
            <person name="Jones D."/>
            <person name="Wendel J."/>
            <person name="Stelly D."/>
            <person name="Grimwood J."/>
            <person name="Schmutz J."/>
        </authorList>
    </citation>
    <scope>NUCLEOTIDE SEQUENCE [LARGE SCALE GENOMIC DNA]</scope>
    <source>
        <strain evidence="5">1808015.09</strain>
    </source>
</reference>
<keyword evidence="3" id="KW-0539">Nucleus</keyword>
<evidence type="ECO:0000256" key="3">
    <source>
        <dbReference type="ARBA" id="ARBA00023242"/>
    </source>
</evidence>
<evidence type="ECO:0000256" key="1">
    <source>
        <dbReference type="ARBA" id="ARBA00004123"/>
    </source>
</evidence>
<evidence type="ECO:0000256" key="2">
    <source>
        <dbReference type="ARBA" id="ARBA00010511"/>
    </source>
</evidence>
<sequence>MEYQDVYDVKLKPKILEYLMNDQIPNENDHSPQQCDLQRVVNAINNLGLLSESLPEGTKNSKICEDWAIAVDSWVHRVLSLVSSSRSRKCWTGICLLGVTCRECSSNRLLAWYPVWFDKLLANIQPASDYISVKVATFASLLDLLKRLGKYSEIKKDVTVQAGKLIQPVLDLLLDSEFSEVLMVSSRQCYFTASF</sequence>
<dbReference type="GO" id="GO:0005634">
    <property type="term" value="C:nucleus"/>
    <property type="evidence" value="ECO:0007669"/>
    <property type="project" value="UniProtKB-SubCell"/>
</dbReference>
<evidence type="ECO:0000313" key="6">
    <source>
        <dbReference type="Proteomes" id="UP000323506"/>
    </source>
</evidence>
<organism evidence="5 6">
    <name type="scientific">Gossypium darwinii</name>
    <name type="common">Darwin's cotton</name>
    <name type="synonym">Gossypium barbadense var. darwinii</name>
    <dbReference type="NCBI Taxonomy" id="34276"/>
    <lineage>
        <taxon>Eukaryota</taxon>
        <taxon>Viridiplantae</taxon>
        <taxon>Streptophyta</taxon>
        <taxon>Embryophyta</taxon>
        <taxon>Tracheophyta</taxon>
        <taxon>Spermatophyta</taxon>
        <taxon>Magnoliopsida</taxon>
        <taxon>eudicotyledons</taxon>
        <taxon>Gunneridae</taxon>
        <taxon>Pentapetalae</taxon>
        <taxon>rosids</taxon>
        <taxon>malvids</taxon>
        <taxon>Malvales</taxon>
        <taxon>Malvaceae</taxon>
        <taxon>Malvoideae</taxon>
        <taxon>Gossypium</taxon>
    </lineage>
</organism>
<evidence type="ECO:0000313" key="5">
    <source>
        <dbReference type="EMBL" id="TYH01013.1"/>
    </source>
</evidence>
<protein>
    <recommendedName>
        <fullName evidence="4">Pre-rRNA-processing protein RIX1 N-terminal domain-containing protein</fullName>
    </recommendedName>
</protein>
<proteinExistence type="inferred from homology"/>